<proteinExistence type="predicted"/>
<dbReference type="Proteomes" id="UP001501371">
    <property type="component" value="Unassembled WGS sequence"/>
</dbReference>
<evidence type="ECO:0000313" key="2">
    <source>
        <dbReference type="EMBL" id="GAA1188460.1"/>
    </source>
</evidence>
<feature type="compositionally biased region" description="Pro residues" evidence="1">
    <location>
        <begin position="42"/>
        <end position="52"/>
    </location>
</feature>
<reference evidence="3" key="1">
    <citation type="journal article" date="2019" name="Int. J. Syst. Evol. Microbiol.">
        <title>The Global Catalogue of Microorganisms (GCM) 10K type strain sequencing project: providing services to taxonomists for standard genome sequencing and annotation.</title>
        <authorList>
            <consortium name="The Broad Institute Genomics Platform"/>
            <consortium name="The Broad Institute Genome Sequencing Center for Infectious Disease"/>
            <person name="Wu L."/>
            <person name="Ma J."/>
        </authorList>
    </citation>
    <scope>NUCLEOTIDE SEQUENCE [LARGE SCALE GENOMIC DNA]</scope>
    <source>
        <strain evidence="3">JCM 12696</strain>
    </source>
</reference>
<organism evidence="2 3">
    <name type="scientific">Streptomyces hebeiensis</name>
    <dbReference type="NCBI Taxonomy" id="229486"/>
    <lineage>
        <taxon>Bacteria</taxon>
        <taxon>Bacillati</taxon>
        <taxon>Actinomycetota</taxon>
        <taxon>Actinomycetes</taxon>
        <taxon>Kitasatosporales</taxon>
        <taxon>Streptomycetaceae</taxon>
        <taxon>Streptomyces</taxon>
    </lineage>
</organism>
<evidence type="ECO:0000256" key="1">
    <source>
        <dbReference type="SAM" id="MobiDB-lite"/>
    </source>
</evidence>
<feature type="region of interest" description="Disordered" evidence="1">
    <location>
        <begin position="1"/>
        <end position="53"/>
    </location>
</feature>
<keyword evidence="3" id="KW-1185">Reference proteome</keyword>
<evidence type="ECO:0000313" key="3">
    <source>
        <dbReference type="Proteomes" id="UP001501371"/>
    </source>
</evidence>
<sequence length="98" mass="10356">MADRDEHTHNNAELAASVEAMTPPRLRYEGQTGLPPRRASPLPAPPPPPDAAPFPGCDVCGALVGQREVARLGRGPLTAEQCNREIAAHPHSGTGGYR</sequence>
<protein>
    <submittedName>
        <fullName evidence="2">Uncharacterized protein</fullName>
    </submittedName>
</protein>
<name>A0ABP4FKW6_9ACTN</name>
<accession>A0ABP4FKW6</accession>
<dbReference type="EMBL" id="BAAAKV010000056">
    <property type="protein sequence ID" value="GAA1188460.1"/>
    <property type="molecule type" value="Genomic_DNA"/>
</dbReference>
<feature type="compositionally biased region" description="Basic and acidic residues" evidence="1">
    <location>
        <begin position="1"/>
        <end position="10"/>
    </location>
</feature>
<gene>
    <name evidence="2" type="ORF">GCM10009654_52540</name>
</gene>
<comment type="caution">
    <text evidence="2">The sequence shown here is derived from an EMBL/GenBank/DDBJ whole genome shotgun (WGS) entry which is preliminary data.</text>
</comment>